<reference evidence="1 2" key="1">
    <citation type="submission" date="2018-06" db="EMBL/GenBank/DDBJ databases">
        <authorList>
            <consortium name="Pathogen Informatics"/>
            <person name="Doyle S."/>
        </authorList>
    </citation>
    <scope>NUCLEOTIDE SEQUENCE [LARGE SCALE GENOMIC DNA]</scope>
    <source>
        <strain evidence="1 2">NCTC10994</strain>
    </source>
</reference>
<organism evidence="1 2">
    <name type="scientific">Rhodococcus coprophilus</name>
    <dbReference type="NCBI Taxonomy" id="38310"/>
    <lineage>
        <taxon>Bacteria</taxon>
        <taxon>Bacillati</taxon>
        <taxon>Actinomycetota</taxon>
        <taxon>Actinomycetes</taxon>
        <taxon>Mycobacteriales</taxon>
        <taxon>Nocardiaceae</taxon>
        <taxon>Rhodococcus</taxon>
    </lineage>
</organism>
<dbReference type="STRING" id="1219011.GCA_001895045_03517"/>
<dbReference type="EMBL" id="LS483468">
    <property type="protein sequence ID" value="SQI36017.1"/>
    <property type="molecule type" value="Genomic_DNA"/>
</dbReference>
<name>A0A2X4U834_9NOCA</name>
<dbReference type="AlphaFoldDB" id="A0A2X4U834"/>
<dbReference type="Proteomes" id="UP000249091">
    <property type="component" value="Chromosome 1"/>
</dbReference>
<evidence type="ECO:0000313" key="1">
    <source>
        <dbReference type="EMBL" id="SQI36017.1"/>
    </source>
</evidence>
<protein>
    <submittedName>
        <fullName evidence="1">Uncharacterized protein</fullName>
    </submittedName>
</protein>
<accession>A0A2X4U834</accession>
<dbReference type="KEGG" id="rcr:NCTC10994_03215"/>
<keyword evidence="2" id="KW-1185">Reference proteome</keyword>
<evidence type="ECO:0000313" key="2">
    <source>
        <dbReference type="Proteomes" id="UP000249091"/>
    </source>
</evidence>
<sequence>MVTPTQGSATRHSEHFGSRRWSFRCERCDHSYRTFAQTYTAAASAARANGWIVEPGPLCPGCASVAVSLGSAVALAA</sequence>
<proteinExistence type="predicted"/>
<gene>
    <name evidence="1" type="ORF">NCTC10994_03215</name>
</gene>